<feature type="transmembrane region" description="Helical" evidence="6">
    <location>
        <begin position="41"/>
        <end position="61"/>
    </location>
</feature>
<dbReference type="OrthoDB" id="16820at2759"/>
<keyword evidence="6" id="KW-0812">Transmembrane</keyword>
<evidence type="ECO:0000256" key="4">
    <source>
        <dbReference type="ARBA" id="ARBA00023002"/>
    </source>
</evidence>
<dbReference type="AlphaFoldDB" id="A0A6G1GS05"/>
<dbReference type="InterPro" id="IPR002938">
    <property type="entry name" value="FAD-bd"/>
</dbReference>
<dbReference type="SUPFAM" id="SSF51905">
    <property type="entry name" value="FAD/NAD(P)-binding domain"/>
    <property type="match status" value="1"/>
</dbReference>
<evidence type="ECO:0000256" key="6">
    <source>
        <dbReference type="SAM" id="Phobius"/>
    </source>
</evidence>
<feature type="domain" description="FAD-binding" evidence="7">
    <location>
        <begin position="41"/>
        <end position="388"/>
    </location>
</feature>
<sequence length="468" mass="52358">MDITNSTPTYPTRSLQFLKRVDSPSKGAYVSKTKEPAKVKFKVIIAGAGLGGLATAIALALRGHQVTIFEQAKELGEVGAGIQIPSNSSRLLLKWGLGPHFEGKVVQPEGMSFRRWQSGKRIGYTKLVPDFQEKFNAPYYVIHRAHFHEAMHKRALEVGVEIEVDSKIVDYDFDRPSLTLENGSVHAADLIVAADGVKSLARGIILGDKDQLPRMTGFAAYRATVPVEKMQADPDLAWILENNGLHCWIGDLRHVMSYTIAGGKSFNMVLSHPEKSDPSTWRQETALEDMKQQFQGWDFRLTRVIDMVKSTIKWPLFTGYPLDHWVAPSGKALIIGDAAHAMLPYMSQGAAMAVEDGSALATILSTITSKEDLVPALRIFEHVRRTRTSQMQHASLINGRIWHYADGPEQRARDEGMRPEVEGRQFVESPNQWSDPVTQEWCYGYDADAVVLEAWEEWLRKRDSETIG</sequence>
<dbReference type="Proteomes" id="UP000800041">
    <property type="component" value="Unassembled WGS sequence"/>
</dbReference>
<keyword evidence="9" id="KW-1185">Reference proteome</keyword>
<evidence type="ECO:0000313" key="8">
    <source>
        <dbReference type="EMBL" id="KAF1983592.1"/>
    </source>
</evidence>
<evidence type="ECO:0000256" key="1">
    <source>
        <dbReference type="ARBA" id="ARBA00007992"/>
    </source>
</evidence>
<keyword evidence="6" id="KW-0472">Membrane</keyword>
<dbReference type="GO" id="GO:0004497">
    <property type="term" value="F:monooxygenase activity"/>
    <property type="evidence" value="ECO:0007669"/>
    <property type="project" value="UniProtKB-KW"/>
</dbReference>
<dbReference type="PANTHER" id="PTHR13789:SF306">
    <property type="entry name" value="HYDROXYLASE, PUTATIVE-RELATED"/>
    <property type="match status" value="1"/>
</dbReference>
<dbReference type="Pfam" id="PF01494">
    <property type="entry name" value="FAD_binding_3"/>
    <property type="match status" value="1"/>
</dbReference>
<keyword evidence="3" id="KW-0274">FAD</keyword>
<keyword evidence="6" id="KW-1133">Transmembrane helix</keyword>
<name>A0A6G1GS05_9PEZI</name>
<dbReference type="SUPFAM" id="SSF54373">
    <property type="entry name" value="FAD-linked reductases, C-terminal domain"/>
    <property type="match status" value="1"/>
</dbReference>
<keyword evidence="4" id="KW-0560">Oxidoreductase</keyword>
<dbReference type="GO" id="GO:0071949">
    <property type="term" value="F:FAD binding"/>
    <property type="evidence" value="ECO:0007669"/>
    <property type="project" value="InterPro"/>
</dbReference>
<organism evidence="8 9">
    <name type="scientific">Aulographum hederae CBS 113979</name>
    <dbReference type="NCBI Taxonomy" id="1176131"/>
    <lineage>
        <taxon>Eukaryota</taxon>
        <taxon>Fungi</taxon>
        <taxon>Dikarya</taxon>
        <taxon>Ascomycota</taxon>
        <taxon>Pezizomycotina</taxon>
        <taxon>Dothideomycetes</taxon>
        <taxon>Pleosporomycetidae</taxon>
        <taxon>Aulographales</taxon>
        <taxon>Aulographaceae</taxon>
    </lineage>
</organism>
<evidence type="ECO:0000256" key="5">
    <source>
        <dbReference type="ARBA" id="ARBA00023033"/>
    </source>
</evidence>
<protein>
    <submittedName>
        <fullName evidence="8">FAD/NAD(P)-binding domain-containing protein</fullName>
    </submittedName>
</protein>
<evidence type="ECO:0000256" key="2">
    <source>
        <dbReference type="ARBA" id="ARBA00022630"/>
    </source>
</evidence>
<evidence type="ECO:0000256" key="3">
    <source>
        <dbReference type="ARBA" id="ARBA00022827"/>
    </source>
</evidence>
<dbReference type="EMBL" id="ML977174">
    <property type="protein sequence ID" value="KAF1983592.1"/>
    <property type="molecule type" value="Genomic_DNA"/>
</dbReference>
<dbReference type="PRINTS" id="PR00420">
    <property type="entry name" value="RNGMNOXGNASE"/>
</dbReference>
<dbReference type="FunFam" id="3.50.50.60:FF:000115">
    <property type="entry name" value="Salicylate hydroxylase, putative"/>
    <property type="match status" value="1"/>
</dbReference>
<reference evidence="8" key="1">
    <citation type="journal article" date="2020" name="Stud. Mycol.">
        <title>101 Dothideomycetes genomes: a test case for predicting lifestyles and emergence of pathogens.</title>
        <authorList>
            <person name="Haridas S."/>
            <person name="Albert R."/>
            <person name="Binder M."/>
            <person name="Bloem J."/>
            <person name="Labutti K."/>
            <person name="Salamov A."/>
            <person name="Andreopoulos B."/>
            <person name="Baker S."/>
            <person name="Barry K."/>
            <person name="Bills G."/>
            <person name="Bluhm B."/>
            <person name="Cannon C."/>
            <person name="Castanera R."/>
            <person name="Culley D."/>
            <person name="Daum C."/>
            <person name="Ezra D."/>
            <person name="Gonzalez J."/>
            <person name="Henrissat B."/>
            <person name="Kuo A."/>
            <person name="Liang C."/>
            <person name="Lipzen A."/>
            <person name="Lutzoni F."/>
            <person name="Magnuson J."/>
            <person name="Mondo S."/>
            <person name="Nolan M."/>
            <person name="Ohm R."/>
            <person name="Pangilinan J."/>
            <person name="Park H.-J."/>
            <person name="Ramirez L."/>
            <person name="Alfaro M."/>
            <person name="Sun H."/>
            <person name="Tritt A."/>
            <person name="Yoshinaga Y."/>
            <person name="Zwiers L.-H."/>
            <person name="Turgeon B."/>
            <person name="Goodwin S."/>
            <person name="Spatafora J."/>
            <person name="Crous P."/>
            <person name="Grigoriev I."/>
        </authorList>
    </citation>
    <scope>NUCLEOTIDE SEQUENCE</scope>
    <source>
        <strain evidence="8">CBS 113979</strain>
    </source>
</reference>
<proteinExistence type="inferred from homology"/>
<accession>A0A6G1GS05</accession>
<comment type="similarity">
    <text evidence="1">Belongs to the paxM FAD-dependent monooxygenase family.</text>
</comment>
<dbReference type="PANTHER" id="PTHR13789">
    <property type="entry name" value="MONOOXYGENASE"/>
    <property type="match status" value="1"/>
</dbReference>
<dbReference type="Gene3D" id="3.50.50.60">
    <property type="entry name" value="FAD/NAD(P)-binding domain"/>
    <property type="match status" value="1"/>
</dbReference>
<evidence type="ECO:0000313" key="9">
    <source>
        <dbReference type="Proteomes" id="UP000800041"/>
    </source>
</evidence>
<evidence type="ECO:0000259" key="7">
    <source>
        <dbReference type="Pfam" id="PF01494"/>
    </source>
</evidence>
<dbReference type="InterPro" id="IPR036188">
    <property type="entry name" value="FAD/NAD-bd_sf"/>
</dbReference>
<keyword evidence="5" id="KW-0503">Monooxygenase</keyword>
<keyword evidence="2" id="KW-0285">Flavoprotein</keyword>
<dbReference type="InterPro" id="IPR050493">
    <property type="entry name" value="FAD-dep_Monooxygenase_BioMet"/>
</dbReference>
<gene>
    <name evidence="8" type="ORF">K402DRAFT_396586</name>
</gene>